<sequence>MDERKTSWLRRLMNNLLSCTREQRRDVVAYPPIPTPTHPSFRDGEPIVPPVDPPRRSKRKPLPTFEEVRTTQATELPEPFEYEWAPAPDVAGGSSQQQTPMYQTPHQQTPHRPIYQQAIGPSQQPPPPLVTPVGAWVKRHLRQVVERARQEAEGGGGRRGSRTSWRTRWRVRWGPK</sequence>
<organism evidence="2 3">
    <name type="scientific">Linum trigynum</name>
    <dbReference type="NCBI Taxonomy" id="586398"/>
    <lineage>
        <taxon>Eukaryota</taxon>
        <taxon>Viridiplantae</taxon>
        <taxon>Streptophyta</taxon>
        <taxon>Embryophyta</taxon>
        <taxon>Tracheophyta</taxon>
        <taxon>Spermatophyta</taxon>
        <taxon>Magnoliopsida</taxon>
        <taxon>eudicotyledons</taxon>
        <taxon>Gunneridae</taxon>
        <taxon>Pentapetalae</taxon>
        <taxon>rosids</taxon>
        <taxon>fabids</taxon>
        <taxon>Malpighiales</taxon>
        <taxon>Linaceae</taxon>
        <taxon>Linum</taxon>
    </lineage>
</organism>
<dbReference type="Proteomes" id="UP001497516">
    <property type="component" value="Chromosome 1"/>
</dbReference>
<evidence type="ECO:0000313" key="2">
    <source>
        <dbReference type="EMBL" id="CAL1353749.1"/>
    </source>
</evidence>
<dbReference type="EMBL" id="OZ034813">
    <property type="protein sequence ID" value="CAL1353749.1"/>
    <property type="molecule type" value="Genomic_DNA"/>
</dbReference>
<evidence type="ECO:0000256" key="1">
    <source>
        <dbReference type="SAM" id="MobiDB-lite"/>
    </source>
</evidence>
<feature type="region of interest" description="Disordered" evidence="1">
    <location>
        <begin position="28"/>
        <end position="132"/>
    </location>
</feature>
<name>A0AAV2CBT2_9ROSI</name>
<reference evidence="2 3" key="1">
    <citation type="submission" date="2024-04" db="EMBL/GenBank/DDBJ databases">
        <authorList>
            <person name="Fracassetti M."/>
        </authorList>
    </citation>
    <scope>NUCLEOTIDE SEQUENCE [LARGE SCALE GENOMIC DNA]</scope>
</reference>
<feature type="region of interest" description="Disordered" evidence="1">
    <location>
        <begin position="147"/>
        <end position="176"/>
    </location>
</feature>
<feature type="compositionally biased region" description="Polar residues" evidence="1">
    <location>
        <begin position="93"/>
        <end position="110"/>
    </location>
</feature>
<protein>
    <submittedName>
        <fullName evidence="2">Uncharacterized protein</fullName>
    </submittedName>
</protein>
<proteinExistence type="predicted"/>
<evidence type="ECO:0000313" key="3">
    <source>
        <dbReference type="Proteomes" id="UP001497516"/>
    </source>
</evidence>
<keyword evidence="3" id="KW-1185">Reference proteome</keyword>
<feature type="compositionally biased region" description="Basic residues" evidence="1">
    <location>
        <begin position="159"/>
        <end position="176"/>
    </location>
</feature>
<dbReference type="AlphaFoldDB" id="A0AAV2CBT2"/>
<accession>A0AAV2CBT2</accession>
<gene>
    <name evidence="2" type="ORF">LTRI10_LOCUS1623</name>
</gene>